<feature type="region of interest" description="Disordered" evidence="1">
    <location>
        <begin position="206"/>
        <end position="227"/>
    </location>
</feature>
<gene>
    <name evidence="3" type="ORF">MAPG_11390</name>
</gene>
<name>A0A0C4EF56_MAGP6</name>
<protein>
    <recommendedName>
        <fullName evidence="6">Integral membrane protein</fullName>
    </recommendedName>
</protein>
<sequence>METTLIPFATLPACAQQCGPLYDANGACVPPAAPTAPPSNYATCFCGHAKVSPFSAGVQGVCGPGVCADNPANLESIRNWFTSYCKDPSTLNAGNANGSPANPTSTARRPAAAAEGGGDWMSNHWQWVIFLVVMVVGISGIWIGACVWRRRYLRKKDRQYALGKRLGAAGVGGGGATTPGPDASTRSVHLPAAGMFMPAPISAAGVYGPETESEKKAKKKWNPTGRS</sequence>
<keyword evidence="5" id="KW-1185">Reference proteome</keyword>
<dbReference type="EnsemblFungi" id="MAPG_11390T0">
    <property type="protein sequence ID" value="MAPG_11390T0"/>
    <property type="gene ID" value="MAPG_11390"/>
</dbReference>
<evidence type="ECO:0000256" key="2">
    <source>
        <dbReference type="SAM" id="Phobius"/>
    </source>
</evidence>
<feature type="region of interest" description="Disordered" evidence="1">
    <location>
        <begin position="95"/>
        <end position="115"/>
    </location>
</feature>
<accession>A0A0C4EF56</accession>
<feature type="compositionally biased region" description="Low complexity" evidence="1">
    <location>
        <begin position="95"/>
        <end position="114"/>
    </location>
</feature>
<evidence type="ECO:0000313" key="3">
    <source>
        <dbReference type="EMBL" id="KLU92446.1"/>
    </source>
</evidence>
<dbReference type="eggNOG" id="ENOG502SPC3">
    <property type="taxonomic scope" value="Eukaryota"/>
</dbReference>
<feature type="transmembrane region" description="Helical" evidence="2">
    <location>
        <begin position="127"/>
        <end position="148"/>
    </location>
</feature>
<dbReference type="OrthoDB" id="5426355at2759"/>
<organism evidence="4 5">
    <name type="scientific">Magnaporthiopsis poae (strain ATCC 64411 / 73-15)</name>
    <name type="common">Kentucky bluegrass fungus</name>
    <name type="synonym">Magnaporthe poae</name>
    <dbReference type="NCBI Taxonomy" id="644358"/>
    <lineage>
        <taxon>Eukaryota</taxon>
        <taxon>Fungi</taxon>
        <taxon>Dikarya</taxon>
        <taxon>Ascomycota</taxon>
        <taxon>Pezizomycotina</taxon>
        <taxon>Sordariomycetes</taxon>
        <taxon>Sordariomycetidae</taxon>
        <taxon>Magnaporthales</taxon>
        <taxon>Magnaporthaceae</taxon>
        <taxon>Magnaporthiopsis</taxon>
    </lineage>
</organism>
<evidence type="ECO:0000313" key="4">
    <source>
        <dbReference type="EnsemblFungi" id="MAPG_11390T0"/>
    </source>
</evidence>
<evidence type="ECO:0000256" key="1">
    <source>
        <dbReference type="SAM" id="MobiDB-lite"/>
    </source>
</evidence>
<reference evidence="4" key="5">
    <citation type="submission" date="2015-06" db="UniProtKB">
        <authorList>
            <consortium name="EnsemblFungi"/>
        </authorList>
    </citation>
    <scope>IDENTIFICATION</scope>
    <source>
        <strain evidence="4">ATCC 64411</strain>
    </source>
</reference>
<reference evidence="4" key="4">
    <citation type="journal article" date="2015" name="G3 (Bethesda)">
        <title>Genome sequences of three phytopathogenic species of the Magnaporthaceae family of fungi.</title>
        <authorList>
            <person name="Okagaki L.H."/>
            <person name="Nunes C.C."/>
            <person name="Sailsbery J."/>
            <person name="Clay B."/>
            <person name="Brown D."/>
            <person name="John T."/>
            <person name="Oh Y."/>
            <person name="Young N."/>
            <person name="Fitzgerald M."/>
            <person name="Haas B.J."/>
            <person name="Zeng Q."/>
            <person name="Young S."/>
            <person name="Adiconis X."/>
            <person name="Fan L."/>
            <person name="Levin J.Z."/>
            <person name="Mitchell T.K."/>
            <person name="Okubara P.A."/>
            <person name="Farman M.L."/>
            <person name="Kohn L.M."/>
            <person name="Birren B."/>
            <person name="Ma L.-J."/>
            <person name="Dean R.A."/>
        </authorList>
    </citation>
    <scope>NUCLEOTIDE SEQUENCE</scope>
    <source>
        <strain evidence="4">ATCC 64411 / 73-15</strain>
    </source>
</reference>
<keyword evidence="2" id="KW-1133">Transmembrane helix</keyword>
<proteinExistence type="predicted"/>
<reference evidence="3" key="3">
    <citation type="submission" date="2011-03" db="EMBL/GenBank/DDBJ databases">
        <title>Annotation of Magnaporthe poae ATCC 64411.</title>
        <authorList>
            <person name="Ma L.-J."/>
            <person name="Dead R."/>
            <person name="Young S.K."/>
            <person name="Zeng Q."/>
            <person name="Gargeya S."/>
            <person name="Fitzgerald M."/>
            <person name="Haas B."/>
            <person name="Abouelleil A."/>
            <person name="Alvarado L."/>
            <person name="Arachchi H.M."/>
            <person name="Berlin A."/>
            <person name="Brown A."/>
            <person name="Chapman S.B."/>
            <person name="Chen Z."/>
            <person name="Dunbar C."/>
            <person name="Freedman E."/>
            <person name="Gearin G."/>
            <person name="Gellesch M."/>
            <person name="Goldberg J."/>
            <person name="Griggs A."/>
            <person name="Gujja S."/>
            <person name="Heiman D."/>
            <person name="Howarth C."/>
            <person name="Larson L."/>
            <person name="Lui A."/>
            <person name="MacDonald P.J.P."/>
            <person name="Mehta T."/>
            <person name="Montmayeur A."/>
            <person name="Murphy C."/>
            <person name="Neiman D."/>
            <person name="Pearson M."/>
            <person name="Priest M."/>
            <person name="Roberts A."/>
            <person name="Saif S."/>
            <person name="Shea T."/>
            <person name="Shenoy N."/>
            <person name="Sisk P."/>
            <person name="Stolte C."/>
            <person name="Sykes S."/>
            <person name="Yandava C."/>
            <person name="Wortman J."/>
            <person name="Nusbaum C."/>
            <person name="Birren B."/>
        </authorList>
    </citation>
    <scope>NUCLEOTIDE SEQUENCE</scope>
    <source>
        <strain evidence="3">ATCC 64411</strain>
    </source>
</reference>
<reference evidence="3" key="2">
    <citation type="submission" date="2010-05" db="EMBL/GenBank/DDBJ databases">
        <title>The Genome Sequence of Magnaporthe poae strain ATCC 64411.</title>
        <authorList>
            <consortium name="The Broad Institute Genome Sequencing Platform"/>
            <consortium name="Broad Institute Genome Sequencing Center for Infectious Disease"/>
            <person name="Ma L.-J."/>
            <person name="Dead R."/>
            <person name="Young S."/>
            <person name="Zeng Q."/>
            <person name="Koehrsen M."/>
            <person name="Alvarado L."/>
            <person name="Berlin A."/>
            <person name="Chapman S.B."/>
            <person name="Chen Z."/>
            <person name="Freedman E."/>
            <person name="Gellesch M."/>
            <person name="Goldberg J."/>
            <person name="Griggs A."/>
            <person name="Gujja S."/>
            <person name="Heilman E.R."/>
            <person name="Heiman D."/>
            <person name="Hepburn T."/>
            <person name="Howarth C."/>
            <person name="Jen D."/>
            <person name="Larson L."/>
            <person name="Mehta T."/>
            <person name="Neiman D."/>
            <person name="Pearson M."/>
            <person name="Roberts A."/>
            <person name="Saif S."/>
            <person name="Shea T."/>
            <person name="Shenoy N."/>
            <person name="Sisk P."/>
            <person name="Stolte C."/>
            <person name="Sykes S."/>
            <person name="Walk T."/>
            <person name="White J."/>
            <person name="Yandava C."/>
            <person name="Haas B."/>
            <person name="Nusbaum C."/>
            <person name="Birren B."/>
        </authorList>
    </citation>
    <scope>NUCLEOTIDE SEQUENCE</scope>
    <source>
        <strain evidence="3">ATCC 64411</strain>
    </source>
</reference>
<dbReference type="OMA" id="MAMPARC"/>
<evidence type="ECO:0008006" key="6">
    <source>
        <dbReference type="Google" id="ProtNLM"/>
    </source>
</evidence>
<dbReference type="EMBL" id="GL876981">
    <property type="protein sequence ID" value="KLU92446.1"/>
    <property type="molecule type" value="Genomic_DNA"/>
</dbReference>
<keyword evidence="2" id="KW-0812">Transmembrane</keyword>
<dbReference type="EMBL" id="ADBL01002807">
    <property type="status" value="NOT_ANNOTATED_CDS"/>
    <property type="molecule type" value="Genomic_DNA"/>
</dbReference>
<dbReference type="Proteomes" id="UP000011715">
    <property type="component" value="Unassembled WGS sequence"/>
</dbReference>
<dbReference type="AlphaFoldDB" id="A0A0C4EF56"/>
<evidence type="ECO:0000313" key="5">
    <source>
        <dbReference type="Proteomes" id="UP000011715"/>
    </source>
</evidence>
<keyword evidence="2" id="KW-0472">Membrane</keyword>
<dbReference type="VEuPathDB" id="FungiDB:MAPG_11390"/>
<reference evidence="5" key="1">
    <citation type="submission" date="2010-05" db="EMBL/GenBank/DDBJ databases">
        <title>The genome sequence of Magnaporthe poae strain ATCC 64411.</title>
        <authorList>
            <person name="Ma L.-J."/>
            <person name="Dead R."/>
            <person name="Young S."/>
            <person name="Zeng Q."/>
            <person name="Koehrsen M."/>
            <person name="Alvarado L."/>
            <person name="Berlin A."/>
            <person name="Chapman S.B."/>
            <person name="Chen Z."/>
            <person name="Freedman E."/>
            <person name="Gellesch M."/>
            <person name="Goldberg J."/>
            <person name="Griggs A."/>
            <person name="Gujja S."/>
            <person name="Heilman E.R."/>
            <person name="Heiman D."/>
            <person name="Hepburn T."/>
            <person name="Howarth C."/>
            <person name="Jen D."/>
            <person name="Larson L."/>
            <person name="Mehta T."/>
            <person name="Neiman D."/>
            <person name="Pearson M."/>
            <person name="Roberts A."/>
            <person name="Saif S."/>
            <person name="Shea T."/>
            <person name="Shenoy N."/>
            <person name="Sisk P."/>
            <person name="Stolte C."/>
            <person name="Sykes S."/>
            <person name="Walk T."/>
            <person name="White J."/>
            <person name="Yandava C."/>
            <person name="Haas B."/>
            <person name="Nusbaum C."/>
            <person name="Birren B."/>
        </authorList>
    </citation>
    <scope>NUCLEOTIDE SEQUENCE [LARGE SCALE GENOMIC DNA]</scope>
    <source>
        <strain evidence="5">ATCC 64411 / 73-15</strain>
    </source>
</reference>